<dbReference type="EMBL" id="JBIUZV010000004">
    <property type="protein sequence ID" value="MFJ3046064.1"/>
    <property type="molecule type" value="Genomic_DNA"/>
</dbReference>
<dbReference type="SUPFAM" id="SSF46785">
    <property type="entry name" value="Winged helix' DNA-binding domain"/>
    <property type="match status" value="1"/>
</dbReference>
<dbReference type="Proteomes" id="UP001617427">
    <property type="component" value="Unassembled WGS sequence"/>
</dbReference>
<dbReference type="Pfam" id="PF03466">
    <property type="entry name" value="LysR_substrate"/>
    <property type="match status" value="1"/>
</dbReference>
<dbReference type="InterPro" id="IPR005119">
    <property type="entry name" value="LysR_subst-bd"/>
</dbReference>
<sequence>MTDASGGSENRATANGSVSSRLEMRHLRYFRAVAEELNFTRAAERLHIAQPPLSQQIRQLEEELGVLLLERDARPLRLTEAGAMLLERAIAISSAFDTAVQDVRRIGRGQSGKLCIGFAGSAMYSVLPDILNTFRDACPAVELSFTELLAAEIAEALAHRSIDIGFSRPGLVPDEHIEQRLLVTEPLIVAMPTRHQLTAFATVPLEKLHRQVAVMYPRFPMPSLTNLVVEELGSRGIELVLAQEARDIHTALGLVAAGAGISFVPASTAQANRAGVRFVPIEPQVLFSPMTAVWRKNNSSAALTNFLQIIAEQSSRLAASP</sequence>
<evidence type="ECO:0000256" key="4">
    <source>
        <dbReference type="ARBA" id="ARBA00023163"/>
    </source>
</evidence>
<dbReference type="InterPro" id="IPR036388">
    <property type="entry name" value="WH-like_DNA-bd_sf"/>
</dbReference>
<dbReference type="RefSeq" id="WP_402699978.1">
    <property type="nucleotide sequence ID" value="NZ_JBIUZV010000004.1"/>
</dbReference>
<evidence type="ECO:0000256" key="3">
    <source>
        <dbReference type="ARBA" id="ARBA00023125"/>
    </source>
</evidence>
<feature type="domain" description="HTH lysR-type" evidence="5">
    <location>
        <begin position="22"/>
        <end position="79"/>
    </location>
</feature>
<organism evidence="6 7">
    <name type="scientific">Herbaspirillum chlorophenolicum</name>
    <dbReference type="NCBI Taxonomy" id="211589"/>
    <lineage>
        <taxon>Bacteria</taxon>
        <taxon>Pseudomonadati</taxon>
        <taxon>Pseudomonadota</taxon>
        <taxon>Betaproteobacteria</taxon>
        <taxon>Burkholderiales</taxon>
        <taxon>Oxalobacteraceae</taxon>
        <taxon>Herbaspirillum</taxon>
    </lineage>
</organism>
<dbReference type="PANTHER" id="PTHR30346:SF28">
    <property type="entry name" value="HTH-TYPE TRANSCRIPTIONAL REGULATOR CYNR"/>
    <property type="match status" value="1"/>
</dbReference>
<gene>
    <name evidence="6" type="ORF">ACIPEN_09545</name>
</gene>
<keyword evidence="2" id="KW-0805">Transcription regulation</keyword>
<name>A0ABW8EX80_9BURK</name>
<evidence type="ECO:0000259" key="5">
    <source>
        <dbReference type="PROSITE" id="PS50931"/>
    </source>
</evidence>
<protein>
    <submittedName>
        <fullName evidence="6">LysR family transcriptional regulator</fullName>
    </submittedName>
</protein>
<evidence type="ECO:0000313" key="7">
    <source>
        <dbReference type="Proteomes" id="UP001617427"/>
    </source>
</evidence>
<dbReference type="SUPFAM" id="SSF53850">
    <property type="entry name" value="Periplasmic binding protein-like II"/>
    <property type="match status" value="1"/>
</dbReference>
<evidence type="ECO:0000256" key="2">
    <source>
        <dbReference type="ARBA" id="ARBA00023015"/>
    </source>
</evidence>
<dbReference type="Gene3D" id="3.40.190.10">
    <property type="entry name" value="Periplasmic binding protein-like II"/>
    <property type="match status" value="2"/>
</dbReference>
<evidence type="ECO:0000313" key="6">
    <source>
        <dbReference type="EMBL" id="MFJ3046064.1"/>
    </source>
</evidence>
<comment type="similarity">
    <text evidence="1">Belongs to the LysR transcriptional regulatory family.</text>
</comment>
<dbReference type="InterPro" id="IPR036390">
    <property type="entry name" value="WH_DNA-bd_sf"/>
</dbReference>
<reference evidence="6 7" key="1">
    <citation type="submission" date="2024-10" db="EMBL/GenBank/DDBJ databases">
        <title>The Natural Products Discovery Center: Release of the First 8490 Sequenced Strains for Exploring Actinobacteria Biosynthetic Diversity.</title>
        <authorList>
            <person name="Kalkreuter E."/>
            <person name="Kautsar S.A."/>
            <person name="Yang D."/>
            <person name="Bader C.D."/>
            <person name="Teijaro C.N."/>
            <person name="Fluegel L."/>
            <person name="Davis C.M."/>
            <person name="Simpson J.R."/>
            <person name="Lauterbach L."/>
            <person name="Steele A.D."/>
            <person name="Gui C."/>
            <person name="Meng S."/>
            <person name="Li G."/>
            <person name="Viehrig K."/>
            <person name="Ye F."/>
            <person name="Su P."/>
            <person name="Kiefer A.F."/>
            <person name="Nichols A."/>
            <person name="Cepeda A.J."/>
            <person name="Yan W."/>
            <person name="Fan B."/>
            <person name="Jiang Y."/>
            <person name="Adhikari A."/>
            <person name="Zheng C.-J."/>
            <person name="Schuster L."/>
            <person name="Cowan T.M."/>
            <person name="Smanski M.J."/>
            <person name="Chevrette M.G."/>
            <person name="De Carvalho L.P.S."/>
            <person name="Shen B."/>
        </authorList>
    </citation>
    <scope>NUCLEOTIDE SEQUENCE [LARGE SCALE GENOMIC DNA]</scope>
    <source>
        <strain evidence="6 7">NPDC087045</strain>
    </source>
</reference>
<dbReference type="PANTHER" id="PTHR30346">
    <property type="entry name" value="TRANSCRIPTIONAL DUAL REGULATOR HCAR-RELATED"/>
    <property type="match status" value="1"/>
</dbReference>
<dbReference type="Gene3D" id="1.10.10.10">
    <property type="entry name" value="Winged helix-like DNA-binding domain superfamily/Winged helix DNA-binding domain"/>
    <property type="match status" value="1"/>
</dbReference>
<dbReference type="PROSITE" id="PS50931">
    <property type="entry name" value="HTH_LYSR"/>
    <property type="match status" value="1"/>
</dbReference>
<comment type="caution">
    <text evidence="6">The sequence shown here is derived from an EMBL/GenBank/DDBJ whole genome shotgun (WGS) entry which is preliminary data.</text>
</comment>
<keyword evidence="4" id="KW-0804">Transcription</keyword>
<dbReference type="CDD" id="cd08414">
    <property type="entry name" value="PBP2_LTTR_aromatics_like"/>
    <property type="match status" value="1"/>
</dbReference>
<dbReference type="InterPro" id="IPR000847">
    <property type="entry name" value="LysR_HTH_N"/>
</dbReference>
<dbReference type="Pfam" id="PF00126">
    <property type="entry name" value="HTH_1"/>
    <property type="match status" value="1"/>
</dbReference>
<keyword evidence="3" id="KW-0238">DNA-binding</keyword>
<dbReference type="PRINTS" id="PR00039">
    <property type="entry name" value="HTHLYSR"/>
</dbReference>
<proteinExistence type="inferred from homology"/>
<keyword evidence="7" id="KW-1185">Reference proteome</keyword>
<evidence type="ECO:0000256" key="1">
    <source>
        <dbReference type="ARBA" id="ARBA00009437"/>
    </source>
</evidence>
<accession>A0ABW8EX80</accession>